<dbReference type="InterPro" id="IPR021505">
    <property type="entry name" value="Phage_B3_Orf6"/>
</dbReference>
<dbReference type="Proteomes" id="UP000254893">
    <property type="component" value="Unassembled WGS sequence"/>
</dbReference>
<dbReference type="RefSeq" id="WP_115171315.1">
    <property type="nucleotide sequence ID" value="NZ_UGYW01000002.1"/>
</dbReference>
<accession>A0A380CRY3</accession>
<name>A0A380CRY3_SPHSI</name>
<dbReference type="AlphaFoldDB" id="A0A380CRY3"/>
<sequence length="217" mass="24233">MNIENLTPEQKQALRQLLIEEDKATQQKRENDIMALKTMIDEMVTAKVPDLVSFGQKQTDIVNATFKDFEAIIQLKNELYGVKDGQASHTFTSRDGNGSICVGFNEIIAFDGTEGAGVKKIKEVIASLSSNDENREVLADLLNTFMKADKRGNLNPTRVAELVSKKETVRNPLFSEGVDIIVNAQFKTRSSMYVRGWQRIQGENGKEVKLTFSITAN</sequence>
<proteinExistence type="predicted"/>
<protein>
    <submittedName>
        <fullName evidence="1">Protein of uncharacterized function (DUF3164)</fullName>
    </submittedName>
</protein>
<dbReference type="Pfam" id="PF11363">
    <property type="entry name" value="DUF3164"/>
    <property type="match status" value="1"/>
</dbReference>
<gene>
    <name evidence="1" type="ORF">NCTC11388_03948</name>
</gene>
<evidence type="ECO:0000313" key="1">
    <source>
        <dbReference type="EMBL" id="SUJ26384.1"/>
    </source>
</evidence>
<organism evidence="1 2">
    <name type="scientific">Sphingobacterium spiritivorum</name>
    <name type="common">Flavobacterium spiritivorum</name>
    <dbReference type="NCBI Taxonomy" id="258"/>
    <lineage>
        <taxon>Bacteria</taxon>
        <taxon>Pseudomonadati</taxon>
        <taxon>Bacteroidota</taxon>
        <taxon>Sphingobacteriia</taxon>
        <taxon>Sphingobacteriales</taxon>
        <taxon>Sphingobacteriaceae</taxon>
        <taxon>Sphingobacterium</taxon>
    </lineage>
</organism>
<evidence type="ECO:0000313" key="2">
    <source>
        <dbReference type="Proteomes" id="UP000254893"/>
    </source>
</evidence>
<reference evidence="1 2" key="1">
    <citation type="submission" date="2018-06" db="EMBL/GenBank/DDBJ databases">
        <authorList>
            <consortium name="Pathogen Informatics"/>
            <person name="Doyle S."/>
        </authorList>
    </citation>
    <scope>NUCLEOTIDE SEQUENCE [LARGE SCALE GENOMIC DNA]</scope>
    <source>
        <strain evidence="1 2">NCTC11388</strain>
    </source>
</reference>
<dbReference type="EMBL" id="UGYW01000002">
    <property type="protein sequence ID" value="SUJ26384.1"/>
    <property type="molecule type" value="Genomic_DNA"/>
</dbReference>